<dbReference type="GO" id="GO:0000287">
    <property type="term" value="F:magnesium ion binding"/>
    <property type="evidence" value="ECO:0007669"/>
    <property type="project" value="InterPro"/>
</dbReference>
<evidence type="ECO:0000259" key="5">
    <source>
        <dbReference type="Pfam" id="PF00692"/>
    </source>
</evidence>
<dbReference type="CDD" id="cd07557">
    <property type="entry name" value="trimeric_dUTPase"/>
    <property type="match status" value="1"/>
</dbReference>
<dbReference type="EC" id="3.6.1.23" evidence="2"/>
<dbReference type="GO" id="GO:0004170">
    <property type="term" value="F:dUTP diphosphatase activity"/>
    <property type="evidence" value="ECO:0007669"/>
    <property type="project" value="UniProtKB-EC"/>
</dbReference>
<evidence type="ECO:0000256" key="3">
    <source>
        <dbReference type="ARBA" id="ARBA00022801"/>
    </source>
</evidence>
<evidence type="ECO:0000256" key="2">
    <source>
        <dbReference type="ARBA" id="ARBA00012379"/>
    </source>
</evidence>
<organism evidence="6">
    <name type="scientific">virus sp. ctviY17</name>
    <dbReference type="NCBI Taxonomy" id="2825828"/>
    <lineage>
        <taxon>Viruses</taxon>
    </lineage>
</organism>
<dbReference type="SUPFAM" id="SSF51283">
    <property type="entry name" value="dUTPase-like"/>
    <property type="match status" value="1"/>
</dbReference>
<dbReference type="InterPro" id="IPR029054">
    <property type="entry name" value="dUTPase-like"/>
</dbReference>
<name>A0A8S5RLN9_9VIRU</name>
<dbReference type="Gene3D" id="2.70.40.10">
    <property type="match status" value="1"/>
</dbReference>
<dbReference type="Pfam" id="PF00692">
    <property type="entry name" value="dUTPase"/>
    <property type="match status" value="1"/>
</dbReference>
<evidence type="ECO:0000256" key="1">
    <source>
        <dbReference type="ARBA" id="ARBA00006581"/>
    </source>
</evidence>
<sequence>MRTKIYVGYGKQSRLNQLKDYIEVKINRLNYKIRNFVKIAQRKWKGNTYMGLLTESGLMKVAEFEKVSFDQFVQDWEKQMVRYLEESIYGGLKLPYRKTADSAGHDFISPADITIRPGDARVIPTGIRCKIEKGWVLLVFIRSSLGIKAQARIGNGTGVIDGDYYHADNEGHIFIKVENRGNEPLKLKKGDAFAQGVFLPYGVADKEVVTTKRTGGIGSTGK</sequence>
<proteinExistence type="inferred from homology"/>
<dbReference type="GO" id="GO:0006226">
    <property type="term" value="P:dUMP biosynthetic process"/>
    <property type="evidence" value="ECO:0007669"/>
    <property type="project" value="InterPro"/>
</dbReference>
<accession>A0A8S5RLN9</accession>
<evidence type="ECO:0000313" key="6">
    <source>
        <dbReference type="EMBL" id="DAE32271.1"/>
    </source>
</evidence>
<dbReference type="InterPro" id="IPR008181">
    <property type="entry name" value="dUTPase"/>
</dbReference>
<comment type="similarity">
    <text evidence="1">Belongs to the dUTPase family.</text>
</comment>
<dbReference type="InterPro" id="IPR036157">
    <property type="entry name" value="dUTPase-like_sf"/>
</dbReference>
<protein>
    <recommendedName>
        <fullName evidence="2">dUTP diphosphatase</fullName>
        <ecNumber evidence="2">3.6.1.23</ecNumber>
    </recommendedName>
</protein>
<dbReference type="GO" id="GO:0046081">
    <property type="term" value="P:dUTP catabolic process"/>
    <property type="evidence" value="ECO:0007669"/>
    <property type="project" value="InterPro"/>
</dbReference>
<keyword evidence="3" id="KW-0378">Hydrolase</keyword>
<evidence type="ECO:0000256" key="4">
    <source>
        <dbReference type="ARBA" id="ARBA00023080"/>
    </source>
</evidence>
<dbReference type="InterPro" id="IPR033704">
    <property type="entry name" value="dUTPase_trimeric"/>
</dbReference>
<keyword evidence="4" id="KW-0546">Nucleotide metabolism</keyword>
<dbReference type="PANTHER" id="PTHR11241:SF0">
    <property type="entry name" value="DEOXYURIDINE 5'-TRIPHOSPHATE NUCLEOTIDOHYDROLASE"/>
    <property type="match status" value="1"/>
</dbReference>
<dbReference type="PANTHER" id="PTHR11241">
    <property type="entry name" value="DEOXYURIDINE 5'-TRIPHOSPHATE NUCLEOTIDOHYDROLASE"/>
    <property type="match status" value="1"/>
</dbReference>
<reference evidence="6" key="1">
    <citation type="journal article" date="2021" name="Proc. Natl. Acad. Sci. U.S.A.">
        <title>A Catalog of Tens of Thousands of Viruses from Human Metagenomes Reveals Hidden Associations with Chronic Diseases.</title>
        <authorList>
            <person name="Tisza M.J."/>
            <person name="Buck C.B."/>
        </authorList>
    </citation>
    <scope>NUCLEOTIDE SEQUENCE</scope>
    <source>
        <strain evidence="6">CtviY17</strain>
    </source>
</reference>
<dbReference type="EMBL" id="BK059120">
    <property type="protein sequence ID" value="DAE32271.1"/>
    <property type="molecule type" value="Genomic_DNA"/>
</dbReference>
<feature type="domain" description="dUTPase-like" evidence="5">
    <location>
        <begin position="93"/>
        <end position="209"/>
    </location>
</feature>